<dbReference type="AlphaFoldDB" id="A0AAQ3RK24"/>
<dbReference type="InterPro" id="IPR041429">
    <property type="entry name" value="ITPK1_N"/>
</dbReference>
<sequence>FHSLLPQLHPNPIFFFLCKNSIFLFLEIITHSSTSLLYPLKHFPPLFLGLDLRIEGFLGCATMRLNGEISSGEDEKEKQPGTTTFSGQKVVVGYALTSKKKKSFLQPSFTGLVSHHLISHHDLQNGLLTLTSVIVGYIQFILFL</sequence>
<dbReference type="Proteomes" id="UP001374535">
    <property type="component" value="Chromosome 9"/>
</dbReference>
<protein>
    <recommendedName>
        <fullName evidence="1">Inositol-tetrakisphosphate 1-kinase N-terminal domain-containing protein</fullName>
    </recommendedName>
</protein>
<feature type="non-terminal residue" evidence="2">
    <location>
        <position position="1"/>
    </location>
</feature>
<reference evidence="2 3" key="1">
    <citation type="journal article" date="2023" name="Life. Sci Alliance">
        <title>Evolutionary insights into 3D genome organization and epigenetic landscape of Vigna mungo.</title>
        <authorList>
            <person name="Junaid A."/>
            <person name="Singh B."/>
            <person name="Bhatia S."/>
        </authorList>
    </citation>
    <scope>NUCLEOTIDE SEQUENCE [LARGE SCALE GENOMIC DNA]</scope>
    <source>
        <strain evidence="2">Urdbean</strain>
    </source>
</reference>
<dbReference type="Pfam" id="PF17927">
    <property type="entry name" value="Ins134_P3_kin_N"/>
    <property type="match status" value="1"/>
</dbReference>
<evidence type="ECO:0000313" key="2">
    <source>
        <dbReference type="EMBL" id="WVY98253.1"/>
    </source>
</evidence>
<gene>
    <name evidence="2" type="ORF">V8G54_030404</name>
</gene>
<proteinExistence type="predicted"/>
<feature type="domain" description="Inositol-tetrakisphosphate 1-kinase N-terminal" evidence="1">
    <location>
        <begin position="91"/>
        <end position="115"/>
    </location>
</feature>
<accession>A0AAQ3RK24</accession>
<evidence type="ECO:0000313" key="3">
    <source>
        <dbReference type="Proteomes" id="UP001374535"/>
    </source>
</evidence>
<keyword evidence="3" id="KW-1185">Reference proteome</keyword>
<dbReference type="EMBL" id="CP144692">
    <property type="protein sequence ID" value="WVY98253.1"/>
    <property type="molecule type" value="Genomic_DNA"/>
</dbReference>
<evidence type="ECO:0000259" key="1">
    <source>
        <dbReference type="Pfam" id="PF17927"/>
    </source>
</evidence>
<name>A0AAQ3RK24_VIGMU</name>
<organism evidence="2 3">
    <name type="scientific">Vigna mungo</name>
    <name type="common">Black gram</name>
    <name type="synonym">Phaseolus mungo</name>
    <dbReference type="NCBI Taxonomy" id="3915"/>
    <lineage>
        <taxon>Eukaryota</taxon>
        <taxon>Viridiplantae</taxon>
        <taxon>Streptophyta</taxon>
        <taxon>Embryophyta</taxon>
        <taxon>Tracheophyta</taxon>
        <taxon>Spermatophyta</taxon>
        <taxon>Magnoliopsida</taxon>
        <taxon>eudicotyledons</taxon>
        <taxon>Gunneridae</taxon>
        <taxon>Pentapetalae</taxon>
        <taxon>rosids</taxon>
        <taxon>fabids</taxon>
        <taxon>Fabales</taxon>
        <taxon>Fabaceae</taxon>
        <taxon>Papilionoideae</taxon>
        <taxon>50 kb inversion clade</taxon>
        <taxon>NPAAA clade</taxon>
        <taxon>indigoferoid/millettioid clade</taxon>
        <taxon>Phaseoleae</taxon>
        <taxon>Vigna</taxon>
    </lineage>
</organism>